<sequence length="169" mass="18895">MVNNNILELRNRELEATVARLQAHTVIQAQNNRIAIERLADNIAQQSRELRELRAELDDRKIPVPREVADAFEALKLNDGAEATGEAALSIMTMPFGFLGEPAKVIKRHFGTNLYELMEFFVNGYTIEEPAEKSATEHIAEQLEQMPPDSMPLLVIALSGLGLSHKLPH</sequence>
<name>A0A5S5BK30_9BACL</name>
<dbReference type="RefSeq" id="WP_148933712.1">
    <property type="nucleotide sequence ID" value="NZ_VNHS01000024.1"/>
</dbReference>
<dbReference type="AlphaFoldDB" id="A0A5S5BK30"/>
<keyword evidence="1" id="KW-0175">Coiled coil</keyword>
<evidence type="ECO:0000313" key="2">
    <source>
        <dbReference type="EMBL" id="TYP67401.1"/>
    </source>
</evidence>
<feature type="coiled-coil region" evidence="1">
    <location>
        <begin position="4"/>
        <end position="60"/>
    </location>
</feature>
<evidence type="ECO:0000256" key="1">
    <source>
        <dbReference type="SAM" id="Coils"/>
    </source>
</evidence>
<dbReference type="Proteomes" id="UP000323257">
    <property type="component" value="Unassembled WGS sequence"/>
</dbReference>
<comment type="caution">
    <text evidence="2">The sequence shown here is derived from an EMBL/GenBank/DDBJ whole genome shotgun (WGS) entry which is preliminary data.</text>
</comment>
<dbReference type="EMBL" id="VNHS01000024">
    <property type="protein sequence ID" value="TYP67401.1"/>
    <property type="molecule type" value="Genomic_DNA"/>
</dbReference>
<organism evidence="2 3">
    <name type="scientific">Paenibacillus methanolicus</name>
    <dbReference type="NCBI Taxonomy" id="582686"/>
    <lineage>
        <taxon>Bacteria</taxon>
        <taxon>Bacillati</taxon>
        <taxon>Bacillota</taxon>
        <taxon>Bacilli</taxon>
        <taxon>Bacillales</taxon>
        <taxon>Paenibacillaceae</taxon>
        <taxon>Paenibacillus</taxon>
    </lineage>
</organism>
<gene>
    <name evidence="2" type="ORF">BCM02_12419</name>
</gene>
<proteinExistence type="predicted"/>
<keyword evidence="3" id="KW-1185">Reference proteome</keyword>
<accession>A0A5S5BK30</accession>
<protein>
    <submittedName>
        <fullName evidence="2">Uncharacterized protein</fullName>
    </submittedName>
</protein>
<evidence type="ECO:0000313" key="3">
    <source>
        <dbReference type="Proteomes" id="UP000323257"/>
    </source>
</evidence>
<reference evidence="2 3" key="1">
    <citation type="submission" date="2019-07" db="EMBL/GenBank/DDBJ databases">
        <title>Genomic Encyclopedia of Type Strains, Phase III (KMG-III): the genomes of soil and plant-associated and newly described type strains.</title>
        <authorList>
            <person name="Whitman W."/>
        </authorList>
    </citation>
    <scope>NUCLEOTIDE SEQUENCE [LARGE SCALE GENOMIC DNA]</scope>
    <source>
        <strain evidence="2 3">BL24</strain>
    </source>
</reference>